<dbReference type="GeneID" id="90072695"/>
<accession>A0AAV5QJ62</accession>
<feature type="region of interest" description="Disordered" evidence="12">
    <location>
        <begin position="179"/>
        <end position="233"/>
    </location>
</feature>
<dbReference type="GO" id="GO:0003723">
    <property type="term" value="F:RNA binding"/>
    <property type="evidence" value="ECO:0007669"/>
    <property type="project" value="UniProtKB-UniRule"/>
</dbReference>
<dbReference type="InterPro" id="IPR000571">
    <property type="entry name" value="Znf_CCCH"/>
</dbReference>
<dbReference type="InterPro" id="IPR036855">
    <property type="entry name" value="Znf_CCCH_sf"/>
</dbReference>
<dbReference type="PANTHER" id="PTHR23102:SF24">
    <property type="entry name" value="CLEAVAGE AND POLYADENYLATION SPECIFICITY FACTOR SUBUNIT 4"/>
    <property type="match status" value="1"/>
</dbReference>
<feature type="zinc finger region" description="C3H1-type" evidence="10">
    <location>
        <begin position="146"/>
        <end position="169"/>
    </location>
</feature>
<feature type="domain" description="C3H1-type" evidence="13">
    <location>
        <begin position="117"/>
        <end position="144"/>
    </location>
</feature>
<dbReference type="SMART" id="SM00356">
    <property type="entry name" value="ZnF_C3H1"/>
    <property type="match status" value="5"/>
</dbReference>
<sequence>MQNPILTPNFSNVSFKFEPFLRKEYNLALNPDRPQCKFFEANGTCPNGSNCYNKHVSPMFRNKVVCKHWLRGLCKKGDSCDYLHEYNLRKMPECLFFSKNGFCTQTPECIYLHIDPQTKIPECFNYNRGFCPDGPACNKRHIRKTFCELYLTGFCPYGAKCNLGAHPKFEGLLDKLRIKPDKKEETKNEGNTADTQTKEGKLPSGKQEATGTKRSVEEAEEVEEPATKKLKST</sequence>
<reference evidence="14 15" key="1">
    <citation type="journal article" date="2023" name="Elife">
        <title>Identification of key yeast species and microbe-microbe interactions impacting larval growth of Drosophila in the wild.</title>
        <authorList>
            <person name="Mure A."/>
            <person name="Sugiura Y."/>
            <person name="Maeda R."/>
            <person name="Honda K."/>
            <person name="Sakurai N."/>
            <person name="Takahashi Y."/>
            <person name="Watada M."/>
            <person name="Katoh T."/>
            <person name="Gotoh A."/>
            <person name="Gotoh Y."/>
            <person name="Taniguchi I."/>
            <person name="Nakamura K."/>
            <person name="Hayashi T."/>
            <person name="Katayama T."/>
            <person name="Uemura T."/>
            <person name="Hattori Y."/>
        </authorList>
    </citation>
    <scope>NUCLEOTIDE SEQUENCE [LARGE SCALE GENOMIC DNA]</scope>
    <source>
        <strain evidence="14 15">SC-9</strain>
    </source>
</reference>
<keyword evidence="9 11" id="KW-0539">Nucleus</keyword>
<comment type="subcellular location">
    <subcellularLocation>
        <location evidence="1 11">Nucleus</location>
    </subcellularLocation>
</comment>
<keyword evidence="15" id="KW-1185">Reference proteome</keyword>
<evidence type="ECO:0000256" key="2">
    <source>
        <dbReference type="ARBA" id="ARBA00008907"/>
    </source>
</evidence>
<keyword evidence="6 10" id="KW-0863">Zinc-finger</keyword>
<evidence type="ECO:0000313" key="15">
    <source>
        <dbReference type="Proteomes" id="UP001360560"/>
    </source>
</evidence>
<protein>
    <recommendedName>
        <fullName evidence="11">mRNA 3'-end-processing protein</fullName>
    </recommendedName>
</protein>
<feature type="domain" description="C3H1-type" evidence="13">
    <location>
        <begin position="30"/>
        <end position="58"/>
    </location>
</feature>
<evidence type="ECO:0000256" key="4">
    <source>
        <dbReference type="ARBA" id="ARBA00022723"/>
    </source>
</evidence>
<evidence type="ECO:0000256" key="1">
    <source>
        <dbReference type="ARBA" id="ARBA00004123"/>
    </source>
</evidence>
<comment type="caution">
    <text evidence="14">The sequence shown here is derived from an EMBL/GenBank/DDBJ whole genome shotgun (WGS) entry which is preliminary data.</text>
</comment>
<dbReference type="GO" id="GO:0031124">
    <property type="term" value="P:mRNA 3'-end processing"/>
    <property type="evidence" value="ECO:0007669"/>
    <property type="project" value="UniProtKB-UniRule"/>
</dbReference>
<evidence type="ECO:0000256" key="11">
    <source>
        <dbReference type="RuleBase" id="RU369008"/>
    </source>
</evidence>
<organism evidence="14 15">
    <name type="scientific">Saccharomycopsis crataegensis</name>
    <dbReference type="NCBI Taxonomy" id="43959"/>
    <lineage>
        <taxon>Eukaryota</taxon>
        <taxon>Fungi</taxon>
        <taxon>Dikarya</taxon>
        <taxon>Ascomycota</taxon>
        <taxon>Saccharomycotina</taxon>
        <taxon>Saccharomycetes</taxon>
        <taxon>Saccharomycopsidaceae</taxon>
        <taxon>Saccharomycopsis</taxon>
    </lineage>
</organism>
<dbReference type="Proteomes" id="UP001360560">
    <property type="component" value="Unassembled WGS sequence"/>
</dbReference>
<feature type="zinc finger region" description="C3H1-type" evidence="10">
    <location>
        <begin position="117"/>
        <end position="144"/>
    </location>
</feature>
<dbReference type="SUPFAM" id="SSF90229">
    <property type="entry name" value="CCCH zinc finger"/>
    <property type="match status" value="1"/>
</dbReference>
<evidence type="ECO:0000313" key="14">
    <source>
        <dbReference type="EMBL" id="GMM34716.1"/>
    </source>
</evidence>
<comment type="similarity">
    <text evidence="2 11">Belongs to the CPSF4/YTH1 family.</text>
</comment>
<evidence type="ECO:0000256" key="6">
    <source>
        <dbReference type="ARBA" id="ARBA00022771"/>
    </source>
</evidence>
<dbReference type="GO" id="GO:0005634">
    <property type="term" value="C:nucleus"/>
    <property type="evidence" value="ECO:0007669"/>
    <property type="project" value="UniProtKB-SubCell"/>
</dbReference>
<dbReference type="Pfam" id="PF00642">
    <property type="entry name" value="zf-CCCH"/>
    <property type="match status" value="2"/>
</dbReference>
<keyword evidence="8 11" id="KW-0694">RNA-binding</keyword>
<evidence type="ECO:0000256" key="9">
    <source>
        <dbReference type="ARBA" id="ARBA00023242"/>
    </source>
</evidence>
<dbReference type="InterPro" id="IPR045348">
    <property type="entry name" value="CPSF4/Yth1"/>
</dbReference>
<feature type="zinc finger region" description="C3H1-type" evidence="10">
    <location>
        <begin position="30"/>
        <end position="58"/>
    </location>
</feature>
<keyword evidence="7 10" id="KW-0862">Zinc</keyword>
<evidence type="ECO:0000256" key="7">
    <source>
        <dbReference type="ARBA" id="ARBA00022833"/>
    </source>
</evidence>
<keyword evidence="3 11" id="KW-0507">mRNA processing</keyword>
<feature type="zinc finger region" description="C3H1-type" evidence="10">
    <location>
        <begin position="60"/>
        <end position="87"/>
    </location>
</feature>
<proteinExistence type="inferred from homology"/>
<dbReference type="PANTHER" id="PTHR23102">
    <property type="entry name" value="CLEAVAGE AND POLYADENYLATION SPECIFICITY FACTOR SUBUNIT 4-RELATED"/>
    <property type="match status" value="1"/>
</dbReference>
<evidence type="ECO:0000259" key="13">
    <source>
        <dbReference type="PROSITE" id="PS50103"/>
    </source>
</evidence>
<dbReference type="EMBL" id="BTFZ01000003">
    <property type="protein sequence ID" value="GMM34716.1"/>
    <property type="molecule type" value="Genomic_DNA"/>
</dbReference>
<dbReference type="Pfam" id="PF14608">
    <property type="entry name" value="zf-CCCH_2"/>
    <property type="match status" value="1"/>
</dbReference>
<feature type="domain" description="C3H1-type" evidence="13">
    <location>
        <begin position="88"/>
        <end position="116"/>
    </location>
</feature>
<feature type="domain" description="C3H1-type" evidence="13">
    <location>
        <begin position="60"/>
        <end position="87"/>
    </location>
</feature>
<gene>
    <name evidence="14" type="ORF">DASC09_020410</name>
</gene>
<keyword evidence="5 11" id="KW-0677">Repeat</keyword>
<dbReference type="PROSITE" id="PS50103">
    <property type="entry name" value="ZF_C3H1"/>
    <property type="match status" value="5"/>
</dbReference>
<feature type="zinc finger region" description="C3H1-type" evidence="10">
    <location>
        <begin position="88"/>
        <end position="116"/>
    </location>
</feature>
<evidence type="ECO:0000256" key="5">
    <source>
        <dbReference type="ARBA" id="ARBA00022737"/>
    </source>
</evidence>
<evidence type="ECO:0000256" key="12">
    <source>
        <dbReference type="SAM" id="MobiDB-lite"/>
    </source>
</evidence>
<feature type="domain" description="C3H1-type" evidence="13">
    <location>
        <begin position="146"/>
        <end position="169"/>
    </location>
</feature>
<dbReference type="AlphaFoldDB" id="A0AAV5QJ62"/>
<name>A0AAV5QJ62_9ASCO</name>
<dbReference type="GO" id="GO:0008270">
    <property type="term" value="F:zinc ion binding"/>
    <property type="evidence" value="ECO:0007669"/>
    <property type="project" value="UniProtKB-KW"/>
</dbReference>
<evidence type="ECO:0000256" key="3">
    <source>
        <dbReference type="ARBA" id="ARBA00022664"/>
    </source>
</evidence>
<feature type="compositionally biased region" description="Basic and acidic residues" evidence="12">
    <location>
        <begin position="179"/>
        <end position="188"/>
    </location>
</feature>
<evidence type="ECO:0000256" key="8">
    <source>
        <dbReference type="ARBA" id="ARBA00022884"/>
    </source>
</evidence>
<comment type="function">
    <text evidence="11">Component of the cleavage factor I (CF I) involved in pre-mRNA 3'-end processing.</text>
</comment>
<dbReference type="Gene3D" id="4.10.1000.10">
    <property type="entry name" value="Zinc finger, CCCH-type"/>
    <property type="match status" value="1"/>
</dbReference>
<evidence type="ECO:0000256" key="10">
    <source>
        <dbReference type="PROSITE-ProRule" id="PRU00723"/>
    </source>
</evidence>
<dbReference type="FunFam" id="4.10.1000.10:FF:000012">
    <property type="entry name" value="cleavage and polyadenylation specificity factor subunit 4"/>
    <property type="match status" value="1"/>
</dbReference>
<keyword evidence="4 10" id="KW-0479">Metal-binding</keyword>
<dbReference type="RefSeq" id="XP_064851716.1">
    <property type="nucleotide sequence ID" value="XM_064995644.1"/>
</dbReference>